<comment type="caution">
    <text evidence="1">The sequence shown here is derived from an EMBL/GenBank/DDBJ whole genome shotgun (WGS) entry which is preliminary data.</text>
</comment>
<proteinExistence type="predicted"/>
<name>A0A8K0D3N4_IGNLU</name>
<evidence type="ECO:0000313" key="1">
    <source>
        <dbReference type="EMBL" id="KAF2896451.1"/>
    </source>
</evidence>
<organism evidence="1 2">
    <name type="scientific">Ignelater luminosus</name>
    <name type="common">Cucubano</name>
    <name type="synonym">Pyrophorus luminosus</name>
    <dbReference type="NCBI Taxonomy" id="2038154"/>
    <lineage>
        <taxon>Eukaryota</taxon>
        <taxon>Metazoa</taxon>
        <taxon>Ecdysozoa</taxon>
        <taxon>Arthropoda</taxon>
        <taxon>Hexapoda</taxon>
        <taxon>Insecta</taxon>
        <taxon>Pterygota</taxon>
        <taxon>Neoptera</taxon>
        <taxon>Endopterygota</taxon>
        <taxon>Coleoptera</taxon>
        <taxon>Polyphaga</taxon>
        <taxon>Elateriformia</taxon>
        <taxon>Elateroidea</taxon>
        <taxon>Elateridae</taxon>
        <taxon>Agrypninae</taxon>
        <taxon>Pyrophorini</taxon>
        <taxon>Ignelater</taxon>
    </lineage>
</organism>
<dbReference type="OrthoDB" id="7925769at2759"/>
<dbReference type="AlphaFoldDB" id="A0A8K0D3N4"/>
<dbReference type="Proteomes" id="UP000801492">
    <property type="component" value="Unassembled WGS sequence"/>
</dbReference>
<keyword evidence="2" id="KW-1185">Reference proteome</keyword>
<protein>
    <submittedName>
        <fullName evidence="1">Uncharacterized protein</fullName>
    </submittedName>
</protein>
<reference evidence="1" key="1">
    <citation type="submission" date="2019-08" db="EMBL/GenBank/DDBJ databases">
        <title>The genome of the North American firefly Photinus pyralis.</title>
        <authorList>
            <consortium name="Photinus pyralis genome working group"/>
            <person name="Fallon T.R."/>
            <person name="Sander Lower S.E."/>
            <person name="Weng J.-K."/>
        </authorList>
    </citation>
    <scope>NUCLEOTIDE SEQUENCE</scope>
    <source>
        <strain evidence="1">TRF0915ILg1</strain>
        <tissue evidence="1">Whole body</tissue>
    </source>
</reference>
<evidence type="ECO:0000313" key="2">
    <source>
        <dbReference type="Proteomes" id="UP000801492"/>
    </source>
</evidence>
<sequence>MMSNEYRIFPVFVTVNVCAEYTKNSFGAKDILSKTNTNMKPCDMKKGFYYVYNLMPDFSKFPPHLPCGSYKIVTTVSYHSDRTYVLELYGKIKDKPVDWRKIPKKIWDRK</sequence>
<gene>
    <name evidence="1" type="ORF">ILUMI_09725</name>
</gene>
<dbReference type="Pfam" id="PF06477">
    <property type="entry name" value="DUF1091"/>
    <property type="match status" value="1"/>
</dbReference>
<dbReference type="EMBL" id="VTPC01005104">
    <property type="protein sequence ID" value="KAF2896451.1"/>
    <property type="molecule type" value="Genomic_DNA"/>
</dbReference>
<accession>A0A8K0D3N4</accession>
<dbReference type="InterPro" id="IPR010512">
    <property type="entry name" value="DUF1091"/>
</dbReference>